<dbReference type="CDD" id="cd24163">
    <property type="entry name" value="RWDD2_C"/>
    <property type="match status" value="1"/>
</dbReference>
<sequence length="147" mass="16598">MSRVAHPLYNALIRTHHITSRKKVANLRKAADHHGVYALLCSGGCPGIMYAEGSPNGVREWVSSVNVSAHTKSRINRFIDIPQRLRYKDYQLAVRPAPIEPEHVSSENRKVPVGLFEVGTVKEFGAIMQERGVWSWWRKGMGYVSDD</sequence>
<dbReference type="Proteomes" id="UP000007129">
    <property type="component" value="Unassembled WGS sequence"/>
</dbReference>
<organism evidence="1 2">
    <name type="scientific">Macrophomina phaseolina (strain MS6)</name>
    <name type="common">Charcoal rot fungus</name>
    <dbReference type="NCBI Taxonomy" id="1126212"/>
    <lineage>
        <taxon>Eukaryota</taxon>
        <taxon>Fungi</taxon>
        <taxon>Dikarya</taxon>
        <taxon>Ascomycota</taxon>
        <taxon>Pezizomycotina</taxon>
        <taxon>Dothideomycetes</taxon>
        <taxon>Dothideomycetes incertae sedis</taxon>
        <taxon>Botryosphaeriales</taxon>
        <taxon>Botryosphaeriaceae</taxon>
        <taxon>Macrophomina</taxon>
    </lineage>
</organism>
<dbReference type="InterPro" id="IPR059181">
    <property type="entry name" value="RWDD2A-B_C"/>
</dbReference>
<accession>K2R8N8</accession>
<dbReference type="InParanoid" id="K2R8N8"/>
<dbReference type="EMBL" id="AHHD01000176">
    <property type="protein sequence ID" value="EKG18786.1"/>
    <property type="molecule type" value="Genomic_DNA"/>
</dbReference>
<protein>
    <submittedName>
        <fullName evidence="1">Uncharacterized protein</fullName>
    </submittedName>
</protein>
<dbReference type="VEuPathDB" id="FungiDB:MPH_03952"/>
<gene>
    <name evidence="1" type="ORF">MPH_03952</name>
</gene>
<proteinExistence type="predicted"/>
<dbReference type="eggNOG" id="ENOG502S3UC">
    <property type="taxonomic scope" value="Eukaryota"/>
</dbReference>
<evidence type="ECO:0000313" key="2">
    <source>
        <dbReference type="Proteomes" id="UP000007129"/>
    </source>
</evidence>
<dbReference type="OrthoDB" id="432412at2759"/>
<name>K2R8N8_MACPH</name>
<evidence type="ECO:0000313" key="1">
    <source>
        <dbReference type="EMBL" id="EKG18786.1"/>
    </source>
</evidence>
<dbReference type="AlphaFoldDB" id="K2R8N8"/>
<dbReference type="HOGENOM" id="CLU_115008_0_0_1"/>
<reference evidence="1 2" key="1">
    <citation type="journal article" date="2012" name="BMC Genomics">
        <title>Tools to kill: Genome of one of the most destructive plant pathogenic fungi Macrophomina phaseolina.</title>
        <authorList>
            <person name="Islam M.S."/>
            <person name="Haque M.S."/>
            <person name="Islam M.M."/>
            <person name="Emdad E.M."/>
            <person name="Halim A."/>
            <person name="Hossen Q.M.M."/>
            <person name="Hossain M.Z."/>
            <person name="Ahmed B."/>
            <person name="Rahim S."/>
            <person name="Rahman M.S."/>
            <person name="Alam M.M."/>
            <person name="Hou S."/>
            <person name="Wan X."/>
            <person name="Saito J.A."/>
            <person name="Alam M."/>
        </authorList>
    </citation>
    <scope>NUCLEOTIDE SEQUENCE [LARGE SCALE GENOMIC DNA]</scope>
    <source>
        <strain evidence="1 2">MS6</strain>
    </source>
</reference>
<comment type="caution">
    <text evidence="1">The sequence shown here is derived from an EMBL/GenBank/DDBJ whole genome shotgun (WGS) entry which is preliminary data.</text>
</comment>